<evidence type="ECO:0000313" key="2">
    <source>
        <dbReference type="EMBL" id="ROH90363.1"/>
    </source>
</evidence>
<dbReference type="RefSeq" id="WP_123279309.1">
    <property type="nucleotide sequence ID" value="NZ_JALRGU010000643.1"/>
</dbReference>
<dbReference type="Proteomes" id="UP000281899">
    <property type="component" value="Unassembled WGS sequence"/>
</dbReference>
<organism evidence="2 3">
    <name type="scientific">Chryseobacterium cucumeris</name>
    <dbReference type="NCBI Taxonomy" id="1813611"/>
    <lineage>
        <taxon>Bacteria</taxon>
        <taxon>Pseudomonadati</taxon>
        <taxon>Bacteroidota</taxon>
        <taxon>Flavobacteriia</taxon>
        <taxon>Flavobacteriales</taxon>
        <taxon>Weeksellaceae</taxon>
        <taxon>Chryseobacterium group</taxon>
        <taxon>Chryseobacterium</taxon>
    </lineage>
</organism>
<evidence type="ECO:0008006" key="4">
    <source>
        <dbReference type="Google" id="ProtNLM"/>
    </source>
</evidence>
<name>A0ABX9X477_9FLAO</name>
<proteinExistence type="predicted"/>
<evidence type="ECO:0000313" key="3">
    <source>
        <dbReference type="Proteomes" id="UP000281899"/>
    </source>
</evidence>
<feature type="chain" id="PRO_5046524147" description="Tissue inhibitor of metalloproteinase" evidence="1">
    <location>
        <begin position="20"/>
        <end position="256"/>
    </location>
</feature>
<feature type="signal peptide" evidence="1">
    <location>
        <begin position="1"/>
        <end position="19"/>
    </location>
</feature>
<reference evidence="2 3" key="1">
    <citation type="submission" date="2018-11" db="EMBL/GenBank/DDBJ databases">
        <title>Proposal to divide the Flavobacteriaceae and reorganize its genera based on Amino Acid Identity values calculated from whole genome sequences.</title>
        <authorList>
            <person name="Nicholson A.C."/>
            <person name="Gulvik C.A."/>
            <person name="Whitney A.M."/>
            <person name="Humrighouse B.W."/>
            <person name="Bell M."/>
            <person name="Holmes B."/>
            <person name="Steigerwalt A."/>
            <person name="Villarma A."/>
            <person name="Sheth M."/>
            <person name="Batra D."/>
            <person name="Pryor J."/>
            <person name="Bernardet J.-F."/>
            <person name="Hugo C."/>
            <person name="Kampfer P."/>
            <person name="Newman J."/>
            <person name="Mcquiston J.R."/>
        </authorList>
    </citation>
    <scope>NUCLEOTIDE SEQUENCE [LARGE SCALE GENOMIC DNA]</scope>
    <source>
        <strain evidence="2 3">G0235</strain>
    </source>
</reference>
<comment type="caution">
    <text evidence="2">The sequence shown here is derived from an EMBL/GenBank/DDBJ whole genome shotgun (WGS) entry which is preliminary data.</text>
</comment>
<dbReference type="EMBL" id="RJTW01000007">
    <property type="protein sequence ID" value="ROH90363.1"/>
    <property type="molecule type" value="Genomic_DNA"/>
</dbReference>
<dbReference type="SUPFAM" id="SSF50242">
    <property type="entry name" value="TIMP-like"/>
    <property type="match status" value="1"/>
</dbReference>
<protein>
    <recommendedName>
        <fullName evidence="4">Tissue inhibitor of metalloproteinase</fullName>
    </recommendedName>
</protein>
<accession>A0ABX9X477</accession>
<sequence length="256" mass="29629">MKKLSLLLFLLLSIIKVSACKCVYETLAHNYQNSEFVGIIRILKVYDENTEQRSYKADIEIEKVYKGAKTFKTMNVRGLIGNSYSGACEIDVLVNERYLIFLNQYNNTYSISSCTPKSKLENKPTKDEKSWLKNLEKAFTYLNNNTFRFIGLQFTRCYDETRTEYRSDLSKISGFKPKQSFAIYKVKIDDTSKIQEITPVTTFGSKDSMIENILKTKMKVSTPTSFWDPNPKEGLLFLSYHKENIDKPYGEIISCD</sequence>
<dbReference type="InterPro" id="IPR008993">
    <property type="entry name" value="TIMP-like_OB-fold"/>
</dbReference>
<keyword evidence="3" id="KW-1185">Reference proteome</keyword>
<dbReference type="Gene3D" id="2.40.50.120">
    <property type="match status" value="1"/>
</dbReference>
<keyword evidence="1" id="KW-0732">Signal</keyword>
<dbReference type="GeneID" id="301714374"/>
<evidence type="ECO:0000256" key="1">
    <source>
        <dbReference type="SAM" id="SignalP"/>
    </source>
</evidence>
<gene>
    <name evidence="2" type="ORF">EGI15_16995</name>
</gene>